<keyword evidence="1" id="KW-0496">Mitochondrion</keyword>
<accession>A0A117NHU9</accession>
<protein>
    <submittedName>
        <fullName evidence="1">Uncharacterized protein</fullName>
    </submittedName>
</protein>
<sequence length="57" mass="6672">MTILRNMSLDHAVDYFSADAQQAGLDSVSLPYPSPQERILQHFRKWEPTSHSMKNYY</sequence>
<organism evidence="1">
    <name type="scientific">Picea glauca</name>
    <name type="common">White spruce</name>
    <name type="synonym">Pinus glauca</name>
    <dbReference type="NCBI Taxonomy" id="3330"/>
    <lineage>
        <taxon>Eukaryota</taxon>
        <taxon>Viridiplantae</taxon>
        <taxon>Streptophyta</taxon>
        <taxon>Embryophyta</taxon>
        <taxon>Tracheophyta</taxon>
        <taxon>Spermatophyta</taxon>
        <taxon>Pinopsida</taxon>
        <taxon>Pinidae</taxon>
        <taxon>Conifers I</taxon>
        <taxon>Pinales</taxon>
        <taxon>Pinaceae</taxon>
        <taxon>Picea</taxon>
    </lineage>
</organism>
<geneLocation type="mitochondrion" evidence="1"/>
<reference evidence="1" key="1">
    <citation type="journal article" date="2015" name="Genome Biol. Evol.">
        <title>Organellar Genomes of White Spruce (Picea glauca): Assembly and Annotation.</title>
        <authorList>
            <person name="Jackman S.D."/>
            <person name="Warren R.L."/>
            <person name="Gibb E.A."/>
            <person name="Vandervalk B.P."/>
            <person name="Mohamadi H."/>
            <person name="Chu J."/>
            <person name="Raymond A."/>
            <person name="Pleasance S."/>
            <person name="Coope R."/>
            <person name="Wildung M.R."/>
            <person name="Ritland C.E."/>
            <person name="Bousquet J."/>
            <person name="Jones S.J."/>
            <person name="Bohlmann J."/>
            <person name="Birol I."/>
        </authorList>
    </citation>
    <scope>NUCLEOTIDE SEQUENCE [LARGE SCALE GENOMIC DNA]</scope>
    <source>
        <tissue evidence="1">Flushing bud</tissue>
    </source>
</reference>
<comment type="caution">
    <text evidence="1">The sequence shown here is derived from an EMBL/GenBank/DDBJ whole genome shotgun (WGS) entry which is preliminary data.</text>
</comment>
<evidence type="ECO:0000313" key="1">
    <source>
        <dbReference type="EMBL" id="KUM48951.1"/>
    </source>
</evidence>
<proteinExistence type="predicted"/>
<dbReference type="EMBL" id="LKAM01000004">
    <property type="protein sequence ID" value="KUM48951.1"/>
    <property type="molecule type" value="Genomic_DNA"/>
</dbReference>
<gene>
    <name evidence="1" type="ORF">ABT39_MTgene4287</name>
</gene>
<name>A0A117NHU9_PICGL</name>
<dbReference type="AlphaFoldDB" id="A0A117NHU9"/>